<comment type="similarity">
    <text evidence="2">Belongs to the glycosyl hydrolase 29 family.</text>
</comment>
<feature type="signal peptide" evidence="8">
    <location>
        <begin position="1"/>
        <end position="20"/>
    </location>
</feature>
<feature type="domain" description="Glycoside hydrolase family 29 N-terminal" evidence="9">
    <location>
        <begin position="23"/>
        <end position="362"/>
    </location>
</feature>
<keyword evidence="4 8" id="KW-0732">Signal</keyword>
<evidence type="ECO:0000256" key="2">
    <source>
        <dbReference type="ARBA" id="ARBA00007951"/>
    </source>
</evidence>
<dbReference type="EC" id="3.2.1.51" evidence="3"/>
<dbReference type="GO" id="GO:0004560">
    <property type="term" value="F:alpha-L-fucosidase activity"/>
    <property type="evidence" value="ECO:0007669"/>
    <property type="project" value="InterPro"/>
</dbReference>
<keyword evidence="6" id="KW-0326">Glycosidase</keyword>
<evidence type="ECO:0000256" key="7">
    <source>
        <dbReference type="PIRSR" id="PIRSR001092-1"/>
    </source>
</evidence>
<dbReference type="PRINTS" id="PR00741">
    <property type="entry name" value="GLHYDRLASE29"/>
</dbReference>
<sequence>MRTLCLILVMALSLHGAETAAERDARMEWWRDARFGMFVHWGLYSGLAGTWKGKMVNDHGGMEWIQQRVGADPYTYAAEAIPKFVPKEGFAEEWARMAKRAGCRYVVFTTKHHDGFALHDSGVTNYDAGDVVGRDLVREIVDALRAEGLKVGFYHSLIDWHHPQYDFKFMKALPYTKGSANVAVTKRDHGKYVDFLHAQVKELMTGYGPIDVLWWDYSKKGAEGEAWRATELMKMVRAENPAVIMNNRLYGIPKIEKHDAVGRLLSFNPSHGDFTTPEQTVPSRGVAGVDWEQCMTMNTTWGFSEHDKAWKSDEQLIRHLVDISSKGGNFLLNIGPTGDGSIPPESVKGLSAMGDWLKVNGESIYGTTANPLEEVSFEGRCTAKGDALYLHVYARPEGGTISLDHSGRQATLLDGKLALKVSREGDKLVIQLPEELPDPVVTVIRVD</sequence>
<evidence type="ECO:0000259" key="9">
    <source>
        <dbReference type="Pfam" id="PF01120"/>
    </source>
</evidence>
<dbReference type="GO" id="GO:0016139">
    <property type="term" value="P:glycoside catabolic process"/>
    <property type="evidence" value="ECO:0007669"/>
    <property type="project" value="TreeGrafter"/>
</dbReference>
<accession>A0A934RBB4</accession>
<protein>
    <recommendedName>
        <fullName evidence="3">alpha-L-fucosidase</fullName>
        <ecNumber evidence="3">3.2.1.51</ecNumber>
    </recommendedName>
</protein>
<comment type="function">
    <text evidence="1">Alpha-L-fucosidase is responsible for hydrolyzing the alpha-1,6-linked fucose joined to the reducing-end N-acetylglucosamine of the carbohydrate moieties of glycoproteins.</text>
</comment>
<keyword evidence="5" id="KW-0378">Hydrolase</keyword>
<dbReference type="GO" id="GO:0005764">
    <property type="term" value="C:lysosome"/>
    <property type="evidence" value="ECO:0007669"/>
    <property type="project" value="TreeGrafter"/>
</dbReference>
<dbReference type="Proteomes" id="UP000658278">
    <property type="component" value="Unassembled WGS sequence"/>
</dbReference>
<evidence type="ECO:0000256" key="3">
    <source>
        <dbReference type="ARBA" id="ARBA00012662"/>
    </source>
</evidence>
<evidence type="ECO:0000313" key="11">
    <source>
        <dbReference type="Proteomes" id="UP000658278"/>
    </source>
</evidence>
<dbReference type="PANTHER" id="PTHR10030">
    <property type="entry name" value="ALPHA-L-FUCOSIDASE"/>
    <property type="match status" value="1"/>
</dbReference>
<dbReference type="Gene3D" id="3.20.20.80">
    <property type="entry name" value="Glycosidases"/>
    <property type="match status" value="1"/>
</dbReference>
<evidence type="ECO:0000256" key="6">
    <source>
        <dbReference type="ARBA" id="ARBA00023295"/>
    </source>
</evidence>
<evidence type="ECO:0000256" key="4">
    <source>
        <dbReference type="ARBA" id="ARBA00022729"/>
    </source>
</evidence>
<dbReference type="InterPro" id="IPR057739">
    <property type="entry name" value="Glyco_hydro_29_N"/>
</dbReference>
<dbReference type="SUPFAM" id="SSF51445">
    <property type="entry name" value="(Trans)glycosidases"/>
    <property type="match status" value="1"/>
</dbReference>
<gene>
    <name evidence="10" type="ORF">JIN81_12720</name>
</gene>
<dbReference type="SMART" id="SM00812">
    <property type="entry name" value="Alpha_L_fucos"/>
    <property type="match status" value="1"/>
</dbReference>
<dbReference type="InterPro" id="IPR016286">
    <property type="entry name" value="FUC_metazoa-typ"/>
</dbReference>
<evidence type="ECO:0000256" key="1">
    <source>
        <dbReference type="ARBA" id="ARBA00004071"/>
    </source>
</evidence>
<dbReference type="InterPro" id="IPR017853">
    <property type="entry name" value="GH"/>
</dbReference>
<proteinExistence type="inferred from homology"/>
<dbReference type="RefSeq" id="WP_200280161.1">
    <property type="nucleotide sequence ID" value="NZ_JAENII010000009.1"/>
</dbReference>
<feature type="site" description="May be important for catalysis" evidence="7">
    <location>
        <position position="294"/>
    </location>
</feature>
<organism evidence="10 11">
    <name type="scientific">Haloferula rosea</name>
    <dbReference type="NCBI Taxonomy" id="490093"/>
    <lineage>
        <taxon>Bacteria</taxon>
        <taxon>Pseudomonadati</taxon>
        <taxon>Verrucomicrobiota</taxon>
        <taxon>Verrucomicrobiia</taxon>
        <taxon>Verrucomicrobiales</taxon>
        <taxon>Verrucomicrobiaceae</taxon>
        <taxon>Haloferula</taxon>
    </lineage>
</organism>
<dbReference type="GO" id="GO:0006004">
    <property type="term" value="P:fucose metabolic process"/>
    <property type="evidence" value="ECO:0007669"/>
    <property type="project" value="InterPro"/>
</dbReference>
<dbReference type="Pfam" id="PF01120">
    <property type="entry name" value="Alpha_L_fucos"/>
    <property type="match status" value="1"/>
</dbReference>
<reference evidence="10" key="1">
    <citation type="submission" date="2021-01" db="EMBL/GenBank/DDBJ databases">
        <title>Modified the classification status of verrucomicrobia.</title>
        <authorList>
            <person name="Feng X."/>
        </authorList>
    </citation>
    <scope>NUCLEOTIDE SEQUENCE</scope>
    <source>
        <strain evidence="10">KCTC 22201</strain>
    </source>
</reference>
<evidence type="ECO:0000256" key="8">
    <source>
        <dbReference type="SAM" id="SignalP"/>
    </source>
</evidence>
<dbReference type="AlphaFoldDB" id="A0A934RBB4"/>
<dbReference type="EMBL" id="JAENII010000009">
    <property type="protein sequence ID" value="MBK1827887.1"/>
    <property type="molecule type" value="Genomic_DNA"/>
</dbReference>
<dbReference type="PANTHER" id="PTHR10030:SF37">
    <property type="entry name" value="ALPHA-L-FUCOSIDASE-RELATED"/>
    <property type="match status" value="1"/>
</dbReference>
<evidence type="ECO:0000313" key="10">
    <source>
        <dbReference type="EMBL" id="MBK1827887.1"/>
    </source>
</evidence>
<name>A0A934RBB4_9BACT</name>
<evidence type="ECO:0000256" key="5">
    <source>
        <dbReference type="ARBA" id="ARBA00022801"/>
    </source>
</evidence>
<keyword evidence="11" id="KW-1185">Reference proteome</keyword>
<dbReference type="InterPro" id="IPR000933">
    <property type="entry name" value="Glyco_hydro_29"/>
</dbReference>
<dbReference type="PIRSF" id="PIRSF001092">
    <property type="entry name" value="Alpha-L-fucosidase"/>
    <property type="match status" value="1"/>
</dbReference>
<comment type="caution">
    <text evidence="10">The sequence shown here is derived from an EMBL/GenBank/DDBJ whole genome shotgun (WGS) entry which is preliminary data.</text>
</comment>
<feature type="chain" id="PRO_5037543201" description="alpha-L-fucosidase" evidence="8">
    <location>
        <begin position="21"/>
        <end position="447"/>
    </location>
</feature>